<feature type="non-terminal residue" evidence="1">
    <location>
        <position position="1"/>
    </location>
</feature>
<evidence type="ECO:0000313" key="1">
    <source>
        <dbReference type="EMBL" id="SVB28920.1"/>
    </source>
</evidence>
<sequence length="25" mass="2605">PVTLHLGGRLSLFSPINDGDPLSQA</sequence>
<protein>
    <submittedName>
        <fullName evidence="1">Uncharacterized protein</fullName>
    </submittedName>
</protein>
<gene>
    <name evidence="1" type="ORF">METZ01_LOCUS181774</name>
</gene>
<accession>A0A382CS00</accession>
<reference evidence="1" key="1">
    <citation type="submission" date="2018-05" db="EMBL/GenBank/DDBJ databases">
        <authorList>
            <person name="Lanie J.A."/>
            <person name="Ng W.-L."/>
            <person name="Kazmierczak K.M."/>
            <person name="Andrzejewski T.M."/>
            <person name="Davidsen T.M."/>
            <person name="Wayne K.J."/>
            <person name="Tettelin H."/>
            <person name="Glass J.I."/>
            <person name="Rusch D."/>
            <person name="Podicherti R."/>
            <person name="Tsui H.-C.T."/>
            <person name="Winkler M.E."/>
        </authorList>
    </citation>
    <scope>NUCLEOTIDE SEQUENCE</scope>
</reference>
<dbReference type="EMBL" id="UINC01035854">
    <property type="protein sequence ID" value="SVB28920.1"/>
    <property type="molecule type" value="Genomic_DNA"/>
</dbReference>
<organism evidence="1">
    <name type="scientific">marine metagenome</name>
    <dbReference type="NCBI Taxonomy" id="408172"/>
    <lineage>
        <taxon>unclassified sequences</taxon>
        <taxon>metagenomes</taxon>
        <taxon>ecological metagenomes</taxon>
    </lineage>
</organism>
<name>A0A382CS00_9ZZZZ</name>
<dbReference type="AlphaFoldDB" id="A0A382CS00"/>
<proteinExistence type="predicted"/>